<accession>A0ABQ4JJ63</accession>
<protein>
    <recommendedName>
        <fullName evidence="4">DUF222 domain-containing protein</fullName>
    </recommendedName>
</protein>
<sequence length="189" mass="19285">MWLAVSLHAPAAELIAACNDASSAVTDLAPFGERTAPAVGDATAMVLGTMRAAAHRLPSSEVCAMVHELINEGSVTPGAAISAIHCLVASRATDDGYGAGLAADLIRKHAHSVDAPVLVPALRAIVGGDGAEHADLPSLAVALIEAGRRPEVERAAPDLTGPSFGEPGSRPVQPMPQSHPHRHARGCVE</sequence>
<dbReference type="EMBL" id="BOPC01000126">
    <property type="protein sequence ID" value="GIJ30638.1"/>
    <property type="molecule type" value="Genomic_DNA"/>
</dbReference>
<dbReference type="Proteomes" id="UP000653076">
    <property type="component" value="Unassembled WGS sequence"/>
</dbReference>
<evidence type="ECO:0000313" key="2">
    <source>
        <dbReference type="EMBL" id="GIJ30638.1"/>
    </source>
</evidence>
<feature type="compositionally biased region" description="Basic residues" evidence="1">
    <location>
        <begin position="179"/>
        <end position="189"/>
    </location>
</feature>
<organism evidence="2 3">
    <name type="scientific">Micromonospora qiuiae</name>
    <dbReference type="NCBI Taxonomy" id="502268"/>
    <lineage>
        <taxon>Bacteria</taxon>
        <taxon>Bacillati</taxon>
        <taxon>Actinomycetota</taxon>
        <taxon>Actinomycetes</taxon>
        <taxon>Micromonosporales</taxon>
        <taxon>Micromonosporaceae</taxon>
        <taxon>Micromonospora</taxon>
    </lineage>
</organism>
<gene>
    <name evidence="2" type="ORF">Vqi01_58000</name>
</gene>
<evidence type="ECO:0000313" key="3">
    <source>
        <dbReference type="Proteomes" id="UP000653076"/>
    </source>
</evidence>
<comment type="caution">
    <text evidence="2">The sequence shown here is derived from an EMBL/GenBank/DDBJ whole genome shotgun (WGS) entry which is preliminary data.</text>
</comment>
<reference evidence="2 3" key="1">
    <citation type="submission" date="2021-01" db="EMBL/GenBank/DDBJ databases">
        <title>Whole genome shotgun sequence of Verrucosispora qiuiae NBRC 106684.</title>
        <authorList>
            <person name="Komaki H."/>
            <person name="Tamura T."/>
        </authorList>
    </citation>
    <scope>NUCLEOTIDE SEQUENCE [LARGE SCALE GENOMIC DNA]</scope>
    <source>
        <strain evidence="2 3">NBRC 106684</strain>
    </source>
</reference>
<keyword evidence="3" id="KW-1185">Reference proteome</keyword>
<name>A0ABQ4JJ63_9ACTN</name>
<feature type="region of interest" description="Disordered" evidence="1">
    <location>
        <begin position="153"/>
        <end position="189"/>
    </location>
</feature>
<evidence type="ECO:0008006" key="4">
    <source>
        <dbReference type="Google" id="ProtNLM"/>
    </source>
</evidence>
<proteinExistence type="predicted"/>
<evidence type="ECO:0000256" key="1">
    <source>
        <dbReference type="SAM" id="MobiDB-lite"/>
    </source>
</evidence>